<keyword evidence="1" id="KW-0812">Transmembrane</keyword>
<dbReference type="Proteomes" id="UP000824017">
    <property type="component" value="Unassembled WGS sequence"/>
</dbReference>
<reference evidence="2" key="1">
    <citation type="journal article" date="2021" name="PeerJ">
        <title>Extensive microbial diversity within the chicken gut microbiome revealed by metagenomics and culture.</title>
        <authorList>
            <person name="Gilroy R."/>
            <person name="Ravi A."/>
            <person name="Getino M."/>
            <person name="Pursley I."/>
            <person name="Horton D.L."/>
            <person name="Alikhan N.F."/>
            <person name="Baker D."/>
            <person name="Gharbi K."/>
            <person name="Hall N."/>
            <person name="Watson M."/>
            <person name="Adriaenssens E.M."/>
            <person name="Foster-Nyarko E."/>
            <person name="Jarju S."/>
            <person name="Secka A."/>
            <person name="Antonio M."/>
            <person name="Oren A."/>
            <person name="Chaudhuri R.R."/>
            <person name="La Ragione R."/>
            <person name="Hildebrand F."/>
            <person name="Pallen M.J."/>
        </authorList>
    </citation>
    <scope>NUCLEOTIDE SEQUENCE</scope>
    <source>
        <strain evidence="2">ChiGjej1B1-13045</strain>
    </source>
</reference>
<keyword evidence="1" id="KW-1133">Transmembrane helix</keyword>
<evidence type="ECO:0000313" key="3">
    <source>
        <dbReference type="Proteomes" id="UP000824017"/>
    </source>
</evidence>
<gene>
    <name evidence="2" type="ORF">H9817_02060</name>
</gene>
<organism evidence="2 3">
    <name type="scientific">Candidatus Mediterraneibacter stercorigallinarum</name>
    <dbReference type="NCBI Taxonomy" id="2838686"/>
    <lineage>
        <taxon>Bacteria</taxon>
        <taxon>Bacillati</taxon>
        <taxon>Bacillota</taxon>
        <taxon>Clostridia</taxon>
        <taxon>Lachnospirales</taxon>
        <taxon>Lachnospiraceae</taxon>
        <taxon>Mediterraneibacter</taxon>
    </lineage>
</organism>
<comment type="caution">
    <text evidence="2">The sequence shown here is derived from an EMBL/GenBank/DDBJ whole genome shotgun (WGS) entry which is preliminary data.</text>
</comment>
<dbReference type="InterPro" id="IPR025945">
    <property type="entry name" value="DHHW"/>
</dbReference>
<evidence type="ECO:0000313" key="2">
    <source>
        <dbReference type="EMBL" id="HIZ12699.1"/>
    </source>
</evidence>
<name>A0A9D2D9C3_9FIRM</name>
<keyword evidence="1" id="KW-0472">Membrane</keyword>
<evidence type="ECO:0008006" key="4">
    <source>
        <dbReference type="Google" id="ProtNLM"/>
    </source>
</evidence>
<feature type="transmembrane region" description="Helical" evidence="1">
    <location>
        <begin position="12"/>
        <end position="32"/>
    </location>
</feature>
<protein>
    <recommendedName>
        <fullName evidence="4">DHHW protein</fullName>
    </recommendedName>
</protein>
<dbReference type="Pfam" id="PF14286">
    <property type="entry name" value="DHHW"/>
    <property type="match status" value="1"/>
</dbReference>
<accession>A0A9D2D9C3</accession>
<sequence>MDNRKRRGHIESLIGKIFILSLFLVLIVNLLLPDKEQSEEENRVLETLPAPSLTSVLNGDFMEQWESYMSDQFAGRNLWRSLKVGLDRLGGSRMENGVYIGRDGQLLEDIAVPDNELFTANINAVKSFANTYSDIPATVMLIPDAACILSDSLPAFASVEDQRQMFSMVERGLGDSVKWVDAYSTLNKHKAEKLYYKTDHHWTTQGAFYVFQEAAASLGIEEDVSDDYVSYTVTDSFNGVLASKSGVGLDEKEQIDIYVPTEGDDDVVVNYVDEGKKRTSLYDSSKLETRDKYGVFFGGNTSVMDIRTVSTSHKRLLVVKDSFADCFIPFLTPYYREIVVVDPRYYSGTMTDIMDTYRITDILILYSGNTFMTDNNISGVFTGE</sequence>
<evidence type="ECO:0000256" key="1">
    <source>
        <dbReference type="SAM" id="Phobius"/>
    </source>
</evidence>
<dbReference type="AlphaFoldDB" id="A0A9D2D9C3"/>
<dbReference type="EMBL" id="DXCD01000056">
    <property type="protein sequence ID" value="HIZ12699.1"/>
    <property type="molecule type" value="Genomic_DNA"/>
</dbReference>
<proteinExistence type="predicted"/>
<reference evidence="2" key="2">
    <citation type="submission" date="2021-04" db="EMBL/GenBank/DDBJ databases">
        <authorList>
            <person name="Gilroy R."/>
        </authorList>
    </citation>
    <scope>NUCLEOTIDE SEQUENCE</scope>
    <source>
        <strain evidence="2">ChiGjej1B1-13045</strain>
    </source>
</reference>